<proteinExistence type="predicted"/>
<gene>
    <name evidence="1" type="ORF">M9H77_06338</name>
</gene>
<protein>
    <submittedName>
        <fullName evidence="1">Uncharacterized protein</fullName>
    </submittedName>
</protein>
<keyword evidence="2" id="KW-1185">Reference proteome</keyword>
<evidence type="ECO:0000313" key="1">
    <source>
        <dbReference type="EMBL" id="KAI5675388.1"/>
    </source>
</evidence>
<organism evidence="1 2">
    <name type="scientific">Catharanthus roseus</name>
    <name type="common">Madagascar periwinkle</name>
    <name type="synonym">Vinca rosea</name>
    <dbReference type="NCBI Taxonomy" id="4058"/>
    <lineage>
        <taxon>Eukaryota</taxon>
        <taxon>Viridiplantae</taxon>
        <taxon>Streptophyta</taxon>
        <taxon>Embryophyta</taxon>
        <taxon>Tracheophyta</taxon>
        <taxon>Spermatophyta</taxon>
        <taxon>Magnoliopsida</taxon>
        <taxon>eudicotyledons</taxon>
        <taxon>Gunneridae</taxon>
        <taxon>Pentapetalae</taxon>
        <taxon>asterids</taxon>
        <taxon>lamiids</taxon>
        <taxon>Gentianales</taxon>
        <taxon>Apocynaceae</taxon>
        <taxon>Rauvolfioideae</taxon>
        <taxon>Vinceae</taxon>
        <taxon>Catharanthinae</taxon>
        <taxon>Catharanthus</taxon>
    </lineage>
</organism>
<dbReference type="Proteomes" id="UP001060085">
    <property type="component" value="Linkage Group LG02"/>
</dbReference>
<name>A0ACC0BS87_CATRO</name>
<evidence type="ECO:0000313" key="2">
    <source>
        <dbReference type="Proteomes" id="UP001060085"/>
    </source>
</evidence>
<sequence>MTKIALLQAVDSPSPASCAAHHDWPSTHSPAVSIPFDSEAQRAQPSTHGPADSLPGNSTAQRLHPSDRTSISVLPTQDRTTGPVVDPSNPGSFLDQNISTAPHPVAPNPVTFIQLLLLLLQASPQKYLVQGKVLELKRFLLDSRILIVMLYGRLLYHIPLLLPHPLRTSQNSDFCNPCPSEIACPVSYPVPVSCLEDKMLNSKKILAKVLTQDRMKIRLTSLPVPETQIGDLTMYILSRGLLSPNFRKPSLWKIFEHTIPAWTRNVPDPPGSDWEGGVKPKLKDGISKYGLSNGSTGCEAPTCPCTCPRPPNPSPLSTSYPGSACLCLPGKGRTGGRPSRAPRPGNLGAPFFTP</sequence>
<reference evidence="2" key="1">
    <citation type="journal article" date="2023" name="Nat. Plants">
        <title>Single-cell RNA sequencing provides a high-resolution roadmap for understanding the multicellular compartmentation of specialized metabolism.</title>
        <authorList>
            <person name="Sun S."/>
            <person name="Shen X."/>
            <person name="Li Y."/>
            <person name="Li Y."/>
            <person name="Wang S."/>
            <person name="Li R."/>
            <person name="Zhang H."/>
            <person name="Shen G."/>
            <person name="Guo B."/>
            <person name="Wei J."/>
            <person name="Xu J."/>
            <person name="St-Pierre B."/>
            <person name="Chen S."/>
            <person name="Sun C."/>
        </authorList>
    </citation>
    <scope>NUCLEOTIDE SEQUENCE [LARGE SCALE GENOMIC DNA]</scope>
</reference>
<comment type="caution">
    <text evidence="1">The sequence shown here is derived from an EMBL/GenBank/DDBJ whole genome shotgun (WGS) entry which is preliminary data.</text>
</comment>
<dbReference type="EMBL" id="CM044702">
    <property type="protein sequence ID" value="KAI5675388.1"/>
    <property type="molecule type" value="Genomic_DNA"/>
</dbReference>
<accession>A0ACC0BS87</accession>